<evidence type="ECO:0000313" key="1">
    <source>
        <dbReference type="EMBL" id="KNC79936.1"/>
    </source>
</evidence>
<proteinExistence type="predicted"/>
<dbReference type="GeneID" id="25908189"/>
<dbReference type="EMBL" id="KQ242221">
    <property type="protein sequence ID" value="KNC79936.1"/>
    <property type="molecule type" value="Genomic_DNA"/>
</dbReference>
<gene>
    <name evidence="1" type="ORF">SARC_07685</name>
</gene>
<keyword evidence="2" id="KW-1185">Reference proteome</keyword>
<organism evidence="1 2">
    <name type="scientific">Sphaeroforma arctica JP610</name>
    <dbReference type="NCBI Taxonomy" id="667725"/>
    <lineage>
        <taxon>Eukaryota</taxon>
        <taxon>Ichthyosporea</taxon>
        <taxon>Ichthyophonida</taxon>
        <taxon>Sphaeroforma</taxon>
    </lineage>
</organism>
<protein>
    <submittedName>
        <fullName evidence="1">Uncharacterized protein</fullName>
    </submittedName>
</protein>
<sequence>MKTIEVTHFQALNKNELDVVDVIVIPVINTIVEPTTNSFFARNANKSMLGASTSLQSQWIRTCPYT</sequence>
<reference evidence="1 2" key="1">
    <citation type="submission" date="2011-02" db="EMBL/GenBank/DDBJ databases">
        <title>The Genome Sequence of Sphaeroforma arctica JP610.</title>
        <authorList>
            <consortium name="The Broad Institute Genome Sequencing Platform"/>
            <person name="Russ C."/>
            <person name="Cuomo C."/>
            <person name="Young S.K."/>
            <person name="Zeng Q."/>
            <person name="Gargeya S."/>
            <person name="Alvarado L."/>
            <person name="Berlin A."/>
            <person name="Chapman S.B."/>
            <person name="Chen Z."/>
            <person name="Freedman E."/>
            <person name="Gellesch M."/>
            <person name="Goldberg J."/>
            <person name="Griggs A."/>
            <person name="Gujja S."/>
            <person name="Heilman E."/>
            <person name="Heiman D."/>
            <person name="Howarth C."/>
            <person name="Mehta T."/>
            <person name="Neiman D."/>
            <person name="Pearson M."/>
            <person name="Roberts A."/>
            <person name="Saif S."/>
            <person name="Shea T."/>
            <person name="Shenoy N."/>
            <person name="Sisk P."/>
            <person name="Stolte C."/>
            <person name="Sykes S."/>
            <person name="White J."/>
            <person name="Yandava C."/>
            <person name="Burger G."/>
            <person name="Gray M.W."/>
            <person name="Holland P.W.H."/>
            <person name="King N."/>
            <person name="Lang F.B.F."/>
            <person name="Roger A.J."/>
            <person name="Ruiz-Trillo I."/>
            <person name="Haas B."/>
            <person name="Nusbaum C."/>
            <person name="Birren B."/>
        </authorList>
    </citation>
    <scope>NUCLEOTIDE SEQUENCE [LARGE SCALE GENOMIC DNA]</scope>
    <source>
        <strain evidence="1 2">JP610</strain>
    </source>
</reference>
<evidence type="ECO:0000313" key="2">
    <source>
        <dbReference type="Proteomes" id="UP000054560"/>
    </source>
</evidence>
<dbReference type="RefSeq" id="XP_014153838.1">
    <property type="nucleotide sequence ID" value="XM_014298363.1"/>
</dbReference>
<accession>A0A0L0FTN5</accession>
<name>A0A0L0FTN5_9EUKA</name>
<dbReference type="Proteomes" id="UP000054560">
    <property type="component" value="Unassembled WGS sequence"/>
</dbReference>
<dbReference type="AlphaFoldDB" id="A0A0L0FTN5"/>